<dbReference type="InterPro" id="IPR029063">
    <property type="entry name" value="SAM-dependent_MTases_sf"/>
</dbReference>
<dbReference type="CDD" id="cd02440">
    <property type="entry name" value="AdoMet_MTases"/>
    <property type="match status" value="1"/>
</dbReference>
<dbReference type="SUPFAM" id="SSF53335">
    <property type="entry name" value="S-adenosyl-L-methionine-dependent methyltransferases"/>
    <property type="match status" value="1"/>
</dbReference>
<evidence type="ECO:0000259" key="1">
    <source>
        <dbReference type="Pfam" id="PF13649"/>
    </source>
</evidence>
<keyword evidence="2" id="KW-0489">Methyltransferase</keyword>
<dbReference type="Gene3D" id="3.40.50.150">
    <property type="entry name" value="Vaccinia Virus protein VP39"/>
    <property type="match status" value="1"/>
</dbReference>
<dbReference type="InterPro" id="IPR041698">
    <property type="entry name" value="Methyltransf_25"/>
</dbReference>
<evidence type="ECO:0000313" key="2">
    <source>
        <dbReference type="EMBL" id="MDO6421149.1"/>
    </source>
</evidence>
<sequence length="231" mass="25737">MNQEEITQLFDQQAANYDRQWQKMSAIHNGMYFFIESLVAKLPSDAKAICVGAGTGKEIQFLAKRFPSWTFTVVEPSGAMLNICRDALAKQGMDSRCYFHEGYLNTLPSTDTHDVATCFNVSHFIVDIAKRTAFFAEIADTLKPSGLLIGSDLSFDISARNYQSALTLWFSVMSDADISAENIEKMKNAYANDVAILPQHEILSLIGRAGFVSATPFYQAGLIQAYFARRK</sequence>
<dbReference type="AlphaFoldDB" id="A0AAW7X1E7"/>
<dbReference type="Pfam" id="PF13649">
    <property type="entry name" value="Methyltransf_25"/>
    <property type="match status" value="1"/>
</dbReference>
<protein>
    <submittedName>
        <fullName evidence="2">Methyltransferase domain-containing protein</fullName>
    </submittedName>
</protein>
<comment type="caution">
    <text evidence="2">The sequence shown here is derived from an EMBL/GenBank/DDBJ whole genome shotgun (WGS) entry which is preliminary data.</text>
</comment>
<name>A0AAW7X1E7_9GAMM</name>
<dbReference type="EMBL" id="JAUOPB010000001">
    <property type="protein sequence ID" value="MDO6421149.1"/>
    <property type="molecule type" value="Genomic_DNA"/>
</dbReference>
<dbReference type="GO" id="GO:0032259">
    <property type="term" value="P:methylation"/>
    <property type="evidence" value="ECO:0007669"/>
    <property type="project" value="UniProtKB-KW"/>
</dbReference>
<accession>A0AAW7X1E7</accession>
<dbReference type="RefSeq" id="WP_303490390.1">
    <property type="nucleotide sequence ID" value="NZ_JAUOPB010000001.1"/>
</dbReference>
<gene>
    <name evidence="2" type="ORF">Q4521_01555</name>
</gene>
<proteinExistence type="predicted"/>
<keyword evidence="2" id="KW-0808">Transferase</keyword>
<reference evidence="2" key="1">
    <citation type="submission" date="2023-07" db="EMBL/GenBank/DDBJ databases">
        <title>Genome content predicts the carbon catabolic preferences of heterotrophic bacteria.</title>
        <authorList>
            <person name="Gralka M."/>
        </authorList>
    </citation>
    <scope>NUCLEOTIDE SEQUENCE</scope>
    <source>
        <strain evidence="2">I3M17_2</strain>
    </source>
</reference>
<dbReference type="Proteomes" id="UP001169760">
    <property type="component" value="Unassembled WGS sequence"/>
</dbReference>
<feature type="domain" description="Methyltransferase" evidence="1">
    <location>
        <begin position="50"/>
        <end position="146"/>
    </location>
</feature>
<evidence type="ECO:0000313" key="3">
    <source>
        <dbReference type="Proteomes" id="UP001169760"/>
    </source>
</evidence>
<dbReference type="GO" id="GO:0008168">
    <property type="term" value="F:methyltransferase activity"/>
    <property type="evidence" value="ECO:0007669"/>
    <property type="project" value="UniProtKB-KW"/>
</dbReference>
<organism evidence="2 3">
    <name type="scientific">Saccharophagus degradans</name>
    <dbReference type="NCBI Taxonomy" id="86304"/>
    <lineage>
        <taxon>Bacteria</taxon>
        <taxon>Pseudomonadati</taxon>
        <taxon>Pseudomonadota</taxon>
        <taxon>Gammaproteobacteria</taxon>
        <taxon>Cellvibrionales</taxon>
        <taxon>Cellvibrionaceae</taxon>
        <taxon>Saccharophagus</taxon>
    </lineage>
</organism>